<dbReference type="OrthoDB" id="459260at2"/>
<evidence type="ECO:0008006" key="3">
    <source>
        <dbReference type="Google" id="ProtNLM"/>
    </source>
</evidence>
<keyword evidence="2" id="KW-1185">Reference proteome</keyword>
<proteinExistence type="predicted"/>
<gene>
    <name evidence="1" type="ORF">DUE52_31105</name>
</gene>
<evidence type="ECO:0000313" key="1">
    <source>
        <dbReference type="EMBL" id="RCR65577.1"/>
    </source>
</evidence>
<comment type="caution">
    <text evidence="1">The sequence shown here is derived from an EMBL/GenBank/DDBJ whole genome shotgun (WGS) entry which is preliminary data.</text>
</comment>
<dbReference type="Gene3D" id="1.10.3210.10">
    <property type="entry name" value="Hypothetical protein af1432"/>
    <property type="match status" value="1"/>
</dbReference>
<protein>
    <recommendedName>
        <fullName evidence="3">Phosphohydrolase</fullName>
    </recommendedName>
</protein>
<dbReference type="Proteomes" id="UP000253383">
    <property type="component" value="Unassembled WGS sequence"/>
</dbReference>
<sequence length="176" mass="20831">MNEPHPSIEALLQIFKPVIGADYDKYRNHVYRVFLNCLLLDRDATNEEKYALAVVFHDIGIWTNHTIDYLDPSVAQARQYLTETGKQAWIEEITLMIYWHHKISPYRGNFEKTVENFRKADWIDVSLGLLTFGADQHQIRKNRERLPNRGFHWFLTKELAKNFFGHPLNPLPMFTK</sequence>
<accession>A0A368JD32</accession>
<evidence type="ECO:0000313" key="2">
    <source>
        <dbReference type="Proteomes" id="UP000253383"/>
    </source>
</evidence>
<dbReference type="SUPFAM" id="SSF109604">
    <property type="entry name" value="HD-domain/PDEase-like"/>
    <property type="match status" value="1"/>
</dbReference>
<dbReference type="AlphaFoldDB" id="A0A368JD32"/>
<dbReference type="RefSeq" id="WP_114410044.1">
    <property type="nucleotide sequence ID" value="NZ_QOWE01000040.1"/>
</dbReference>
<reference evidence="1 2" key="1">
    <citation type="submission" date="2018-07" db="EMBL/GenBank/DDBJ databases">
        <title>Genome analysis of Larkinella rosea.</title>
        <authorList>
            <person name="Zhou Z."/>
            <person name="Wang G."/>
        </authorList>
    </citation>
    <scope>NUCLEOTIDE SEQUENCE [LARGE SCALE GENOMIC DNA]</scope>
    <source>
        <strain evidence="2">zzj9</strain>
    </source>
</reference>
<organism evidence="1 2">
    <name type="scientific">Larkinella punicea</name>
    <dbReference type="NCBI Taxonomy" id="2315727"/>
    <lineage>
        <taxon>Bacteria</taxon>
        <taxon>Pseudomonadati</taxon>
        <taxon>Bacteroidota</taxon>
        <taxon>Cytophagia</taxon>
        <taxon>Cytophagales</taxon>
        <taxon>Spirosomataceae</taxon>
        <taxon>Larkinella</taxon>
    </lineage>
</organism>
<dbReference type="EMBL" id="QOWE01000040">
    <property type="protein sequence ID" value="RCR65577.1"/>
    <property type="molecule type" value="Genomic_DNA"/>
</dbReference>
<name>A0A368JD32_9BACT</name>